<reference evidence="2" key="1">
    <citation type="submission" date="2017-02" db="UniProtKB">
        <authorList>
            <consortium name="WormBaseParasite"/>
        </authorList>
    </citation>
    <scope>IDENTIFICATION</scope>
</reference>
<feature type="transmembrane region" description="Helical" evidence="1">
    <location>
        <begin position="25"/>
        <end position="47"/>
    </location>
</feature>
<keyword evidence="1" id="KW-0812">Transmembrane</keyword>
<proteinExistence type="predicted"/>
<dbReference type="InterPro" id="IPR019379">
    <property type="entry name" value="Gamma_Secretase_Asp_P_PEN2"/>
</dbReference>
<protein>
    <submittedName>
        <fullName evidence="2">Gamma-secretase subunit PEN-2</fullName>
    </submittedName>
</protein>
<dbReference type="WBParaSite" id="TASK_0000657401-mRNA-1">
    <property type="protein sequence ID" value="TASK_0000657401-mRNA-1"/>
    <property type="gene ID" value="TASK_0000657401"/>
</dbReference>
<dbReference type="AlphaFoldDB" id="A0A0R3W8A4"/>
<dbReference type="Pfam" id="PF10251">
    <property type="entry name" value="PEN-2"/>
    <property type="match status" value="1"/>
</dbReference>
<organism evidence="2">
    <name type="scientific">Taenia asiatica</name>
    <name type="common">Asian tapeworm</name>
    <dbReference type="NCBI Taxonomy" id="60517"/>
    <lineage>
        <taxon>Eukaryota</taxon>
        <taxon>Metazoa</taxon>
        <taxon>Spiralia</taxon>
        <taxon>Lophotrochozoa</taxon>
        <taxon>Platyhelminthes</taxon>
        <taxon>Cestoda</taxon>
        <taxon>Eucestoda</taxon>
        <taxon>Cyclophyllidea</taxon>
        <taxon>Taeniidae</taxon>
        <taxon>Taenia</taxon>
    </lineage>
</organism>
<accession>A0A0R3W8A4</accession>
<keyword evidence="1" id="KW-1133">Transmembrane helix</keyword>
<keyword evidence="1" id="KW-0472">Membrane</keyword>
<evidence type="ECO:0000256" key="1">
    <source>
        <dbReference type="SAM" id="Phobius"/>
    </source>
</evidence>
<evidence type="ECO:0000313" key="2">
    <source>
        <dbReference type="WBParaSite" id="TASK_0000657401-mRNA-1"/>
    </source>
</evidence>
<sequence>LVNIVWFFQDAFFGPPSNTKKKFQLYVFLSFIGALIWIVGLVAWNIVYRQQRISWGYLGDCLMEICELLQVEDVVQTTKFGNHRDQYNYFVSINKKLNDQIFMCKNIVDRLVDPPWHADPKRKSLWIHAAGGMAIERASEIALHLCNRFYPNQLRMFVYTDTLNTEEECIRVTSDGQVVERTTPVLKPTVHIRITVAASSPSKDSNSLQLSVQTNGYTITHVV</sequence>
<name>A0A0R3W8A4_TAEAS</name>